<dbReference type="KEGG" id="tet:TTHERM_00229940"/>
<dbReference type="HOGENOM" id="CLU_2202340_0_0_1"/>
<gene>
    <name evidence="2" type="ORF">TTHERM_00229940</name>
</gene>
<dbReference type="GeneID" id="7841929"/>
<feature type="chain" id="PRO_5004201508" evidence="1">
    <location>
        <begin position="21"/>
        <end position="109"/>
    </location>
</feature>
<dbReference type="AlphaFoldDB" id="Q23BN6"/>
<reference evidence="3" key="1">
    <citation type="journal article" date="2006" name="PLoS Biol.">
        <title>Macronuclear genome sequence of the ciliate Tetrahymena thermophila, a model eukaryote.</title>
        <authorList>
            <person name="Eisen J.A."/>
            <person name="Coyne R.S."/>
            <person name="Wu M."/>
            <person name="Wu D."/>
            <person name="Thiagarajan M."/>
            <person name="Wortman J.R."/>
            <person name="Badger J.H."/>
            <person name="Ren Q."/>
            <person name="Amedeo P."/>
            <person name="Jones K.M."/>
            <person name="Tallon L.J."/>
            <person name="Delcher A.L."/>
            <person name="Salzberg S.L."/>
            <person name="Silva J.C."/>
            <person name="Haas B.J."/>
            <person name="Majoros W.H."/>
            <person name="Farzad M."/>
            <person name="Carlton J.M."/>
            <person name="Smith R.K. Jr."/>
            <person name="Garg J."/>
            <person name="Pearlman R.E."/>
            <person name="Karrer K.M."/>
            <person name="Sun L."/>
            <person name="Manning G."/>
            <person name="Elde N.C."/>
            <person name="Turkewitz A.P."/>
            <person name="Asai D.J."/>
            <person name="Wilkes D.E."/>
            <person name="Wang Y."/>
            <person name="Cai H."/>
            <person name="Collins K."/>
            <person name="Stewart B.A."/>
            <person name="Lee S.R."/>
            <person name="Wilamowska K."/>
            <person name="Weinberg Z."/>
            <person name="Ruzzo W.L."/>
            <person name="Wloga D."/>
            <person name="Gaertig J."/>
            <person name="Frankel J."/>
            <person name="Tsao C.-C."/>
            <person name="Gorovsky M.A."/>
            <person name="Keeling P.J."/>
            <person name="Waller R.F."/>
            <person name="Patron N.J."/>
            <person name="Cherry J.M."/>
            <person name="Stover N.A."/>
            <person name="Krieger C.J."/>
            <person name="del Toro C."/>
            <person name="Ryder H.F."/>
            <person name="Williamson S.C."/>
            <person name="Barbeau R.A."/>
            <person name="Hamilton E.P."/>
            <person name="Orias E."/>
        </authorList>
    </citation>
    <scope>NUCLEOTIDE SEQUENCE [LARGE SCALE GENOMIC DNA]</scope>
    <source>
        <strain evidence="3">SB210</strain>
    </source>
</reference>
<proteinExistence type="predicted"/>
<dbReference type="InParanoid" id="Q23BN6"/>
<organism evidence="2 3">
    <name type="scientific">Tetrahymena thermophila (strain SB210)</name>
    <dbReference type="NCBI Taxonomy" id="312017"/>
    <lineage>
        <taxon>Eukaryota</taxon>
        <taxon>Sar</taxon>
        <taxon>Alveolata</taxon>
        <taxon>Ciliophora</taxon>
        <taxon>Intramacronucleata</taxon>
        <taxon>Oligohymenophorea</taxon>
        <taxon>Hymenostomatida</taxon>
        <taxon>Tetrahymenina</taxon>
        <taxon>Tetrahymenidae</taxon>
        <taxon>Tetrahymena</taxon>
    </lineage>
</organism>
<feature type="signal peptide" evidence="1">
    <location>
        <begin position="1"/>
        <end position="20"/>
    </location>
</feature>
<keyword evidence="3" id="KW-1185">Reference proteome</keyword>
<accession>Q23BN6</accession>
<sequence>MRSSSLILFTTITLLLGTTAIYTIAQSQQGNLNDKECMKFHKKQTKDETQYYGENICDQPLKFYITAYYPIVKKTGQFTIETSCLKKGEQYLLQGFWPKELISEDYEEC</sequence>
<keyword evidence="2" id="KW-0812">Transmembrane</keyword>
<keyword evidence="2" id="KW-0472">Membrane</keyword>
<dbReference type="Proteomes" id="UP000009168">
    <property type="component" value="Unassembled WGS sequence"/>
</dbReference>
<evidence type="ECO:0000313" key="3">
    <source>
        <dbReference type="Proteomes" id="UP000009168"/>
    </source>
</evidence>
<dbReference type="RefSeq" id="XP_001014327.1">
    <property type="nucleotide sequence ID" value="XM_001014327.1"/>
</dbReference>
<dbReference type="EMBL" id="GG662718">
    <property type="protein sequence ID" value="EAR94082.1"/>
    <property type="molecule type" value="Genomic_DNA"/>
</dbReference>
<keyword evidence="1" id="KW-0732">Signal</keyword>
<evidence type="ECO:0000256" key="1">
    <source>
        <dbReference type="SAM" id="SignalP"/>
    </source>
</evidence>
<evidence type="ECO:0000313" key="2">
    <source>
        <dbReference type="EMBL" id="EAR94082.1"/>
    </source>
</evidence>
<name>Q23BN6_TETTS</name>
<protein>
    <submittedName>
        <fullName evidence="2">Transmembrane protein, putative</fullName>
    </submittedName>
</protein>